<organism evidence="1 2">
    <name type="scientific">Portunus trituberculatus</name>
    <name type="common">Swimming crab</name>
    <name type="synonym">Neptunus trituberculatus</name>
    <dbReference type="NCBI Taxonomy" id="210409"/>
    <lineage>
        <taxon>Eukaryota</taxon>
        <taxon>Metazoa</taxon>
        <taxon>Ecdysozoa</taxon>
        <taxon>Arthropoda</taxon>
        <taxon>Crustacea</taxon>
        <taxon>Multicrustacea</taxon>
        <taxon>Malacostraca</taxon>
        <taxon>Eumalacostraca</taxon>
        <taxon>Eucarida</taxon>
        <taxon>Decapoda</taxon>
        <taxon>Pleocyemata</taxon>
        <taxon>Brachyura</taxon>
        <taxon>Eubrachyura</taxon>
        <taxon>Portunoidea</taxon>
        <taxon>Portunidae</taxon>
        <taxon>Portuninae</taxon>
        <taxon>Portunus</taxon>
    </lineage>
</organism>
<name>A0A5B7IS19_PORTR</name>
<dbReference type="AlphaFoldDB" id="A0A5B7IS19"/>
<dbReference type="Proteomes" id="UP000324222">
    <property type="component" value="Unassembled WGS sequence"/>
</dbReference>
<evidence type="ECO:0000313" key="1">
    <source>
        <dbReference type="EMBL" id="MPC86652.1"/>
    </source>
</evidence>
<reference evidence="1 2" key="1">
    <citation type="submission" date="2019-05" db="EMBL/GenBank/DDBJ databases">
        <title>Another draft genome of Portunus trituberculatus and its Hox gene families provides insights of decapod evolution.</title>
        <authorList>
            <person name="Jeong J.-H."/>
            <person name="Song I."/>
            <person name="Kim S."/>
            <person name="Choi T."/>
            <person name="Kim D."/>
            <person name="Ryu S."/>
            <person name="Kim W."/>
        </authorList>
    </citation>
    <scope>NUCLEOTIDE SEQUENCE [LARGE SCALE GENOMIC DNA]</scope>
    <source>
        <tissue evidence="1">Muscle</tissue>
    </source>
</reference>
<accession>A0A5B7IS19</accession>
<protein>
    <submittedName>
        <fullName evidence="1">Uncharacterized protein</fullName>
    </submittedName>
</protein>
<sequence length="144" mass="16122">MHNYQFTPPGHGSNQCWTPIHHDCHSSDLTGKQSPLSTLLQSQSLTINNKWVAAANANHRDEQIVVIGETGRVWTIQVQKVPDTIWWDVGASWKWHNIQVQLKVTKVMQEKSLGGQWLTGGEATLNSPSVLPPSTRQSVLWPPL</sequence>
<gene>
    <name evidence="1" type="ORF">E2C01_081488</name>
</gene>
<keyword evidence="2" id="KW-1185">Reference proteome</keyword>
<comment type="caution">
    <text evidence="1">The sequence shown here is derived from an EMBL/GenBank/DDBJ whole genome shotgun (WGS) entry which is preliminary data.</text>
</comment>
<evidence type="ECO:0000313" key="2">
    <source>
        <dbReference type="Proteomes" id="UP000324222"/>
    </source>
</evidence>
<proteinExistence type="predicted"/>
<dbReference type="EMBL" id="VSRR010072109">
    <property type="protein sequence ID" value="MPC86652.1"/>
    <property type="molecule type" value="Genomic_DNA"/>
</dbReference>